<protein>
    <submittedName>
        <fullName evidence="9">Efflux RND transporter periplasmic adaptor subunit</fullName>
    </submittedName>
</protein>
<dbReference type="InterPro" id="IPR058792">
    <property type="entry name" value="Beta-barrel_RND_2"/>
</dbReference>
<feature type="chain" id="PRO_5019164976" evidence="5">
    <location>
        <begin position="28"/>
        <end position="355"/>
    </location>
</feature>
<dbReference type="STRING" id="1122124.GCA_000423165_01228"/>
<organism evidence="9 10">
    <name type="scientific">Pseudidiomarina sediminum</name>
    <dbReference type="NCBI Taxonomy" id="431675"/>
    <lineage>
        <taxon>Bacteria</taxon>
        <taxon>Pseudomonadati</taxon>
        <taxon>Pseudomonadota</taxon>
        <taxon>Gammaproteobacteria</taxon>
        <taxon>Alteromonadales</taxon>
        <taxon>Idiomarinaceae</taxon>
        <taxon>Pseudidiomarina</taxon>
    </lineage>
</organism>
<gene>
    <name evidence="9" type="ORF">CWI80_00840</name>
</gene>
<comment type="caution">
    <text evidence="9">The sequence shown here is derived from an EMBL/GenBank/DDBJ whole genome shotgun (WGS) entry which is preliminary data.</text>
</comment>
<evidence type="ECO:0000259" key="8">
    <source>
        <dbReference type="Pfam" id="PF25967"/>
    </source>
</evidence>
<feature type="domain" description="Multidrug resistance protein MdtA-like C-terminal permuted SH3" evidence="8">
    <location>
        <begin position="277"/>
        <end position="334"/>
    </location>
</feature>
<keyword evidence="3" id="KW-0813">Transport</keyword>
<accession>A0A432Z7U2</accession>
<evidence type="ECO:0000313" key="9">
    <source>
        <dbReference type="EMBL" id="RUO73942.1"/>
    </source>
</evidence>
<dbReference type="EMBL" id="PIQE01000001">
    <property type="protein sequence ID" value="RUO73942.1"/>
    <property type="molecule type" value="Genomic_DNA"/>
</dbReference>
<dbReference type="GO" id="GO:1990281">
    <property type="term" value="C:efflux pump complex"/>
    <property type="evidence" value="ECO:0007669"/>
    <property type="project" value="TreeGrafter"/>
</dbReference>
<comment type="subcellular location">
    <subcellularLocation>
        <location evidence="1">Cell envelope</location>
    </subcellularLocation>
</comment>
<evidence type="ECO:0000256" key="3">
    <source>
        <dbReference type="ARBA" id="ARBA00022448"/>
    </source>
</evidence>
<dbReference type="PANTHER" id="PTHR30469:SF11">
    <property type="entry name" value="BLL4320 PROTEIN"/>
    <property type="match status" value="1"/>
</dbReference>
<dbReference type="AlphaFoldDB" id="A0A432Z7U2"/>
<keyword evidence="10" id="KW-1185">Reference proteome</keyword>
<feature type="coiled-coil region" evidence="4">
    <location>
        <begin position="97"/>
        <end position="124"/>
    </location>
</feature>
<feature type="signal peptide" evidence="5">
    <location>
        <begin position="1"/>
        <end position="27"/>
    </location>
</feature>
<dbReference type="PANTHER" id="PTHR30469">
    <property type="entry name" value="MULTIDRUG RESISTANCE PROTEIN MDTA"/>
    <property type="match status" value="1"/>
</dbReference>
<keyword evidence="4" id="KW-0175">Coiled coil</keyword>
<evidence type="ECO:0000256" key="5">
    <source>
        <dbReference type="SAM" id="SignalP"/>
    </source>
</evidence>
<comment type="similarity">
    <text evidence="2">Belongs to the membrane fusion protein (MFP) (TC 8.A.1) family.</text>
</comment>
<dbReference type="SUPFAM" id="SSF111369">
    <property type="entry name" value="HlyD-like secretion proteins"/>
    <property type="match status" value="1"/>
</dbReference>
<dbReference type="GO" id="GO:0015562">
    <property type="term" value="F:efflux transmembrane transporter activity"/>
    <property type="evidence" value="ECO:0007669"/>
    <property type="project" value="TreeGrafter"/>
</dbReference>
<dbReference type="Gene3D" id="2.40.50.100">
    <property type="match status" value="1"/>
</dbReference>
<evidence type="ECO:0000256" key="4">
    <source>
        <dbReference type="SAM" id="Coils"/>
    </source>
</evidence>
<evidence type="ECO:0000259" key="7">
    <source>
        <dbReference type="Pfam" id="PF25954"/>
    </source>
</evidence>
<feature type="domain" description="CusB-like beta-barrel" evidence="7">
    <location>
        <begin position="197"/>
        <end position="271"/>
    </location>
</feature>
<dbReference type="RefSeq" id="WP_034728100.1">
    <property type="nucleotide sequence ID" value="NZ_PIQE01000001.1"/>
</dbReference>
<dbReference type="Pfam" id="PF25967">
    <property type="entry name" value="RND-MFP_C"/>
    <property type="match status" value="1"/>
</dbReference>
<sequence>MKFSVKFAAVALSVAIGATSLSLPVHAQQWGNREQATLVVTQPLGFERKQQQVEAVAYAEALKSVNLYPAVGDKVTEVFFSPGDHVDAGALLVQLDDRRQQTALQRAKLQLQDAERTVKRLEQSRAQGAIPQSQLDEAVIARDLLKVTVAEAQTEVDDRQIIAPFAGVVGITDVEEGDRITPQTIVTTLDQREQLYLDFNAPEQAAEMLQQGARLNAYSWLRSEQRIEAEVAEVGSRVDPQGRTLRIRALIDNQDDRYRPGMSFRVALTQSGDSYPVIPEAALMWGPEGAYVWVVKEDKAQRIDVSIMQRLPGRLLVDGALQLGDELIIEGVQTLRLGQTVERLNEATVQGAEQP</sequence>
<evidence type="ECO:0000313" key="10">
    <source>
        <dbReference type="Proteomes" id="UP000287022"/>
    </source>
</evidence>
<dbReference type="InterPro" id="IPR058627">
    <property type="entry name" value="MdtA-like_C"/>
</dbReference>
<dbReference type="Pfam" id="PF25954">
    <property type="entry name" value="Beta-barrel_RND_2"/>
    <property type="match status" value="1"/>
</dbReference>
<dbReference type="Pfam" id="PF25917">
    <property type="entry name" value="BSH_RND"/>
    <property type="match status" value="1"/>
</dbReference>
<evidence type="ECO:0000259" key="6">
    <source>
        <dbReference type="Pfam" id="PF25917"/>
    </source>
</evidence>
<feature type="domain" description="Multidrug resistance protein MdtA-like barrel-sandwich hybrid" evidence="6">
    <location>
        <begin position="65"/>
        <end position="181"/>
    </location>
</feature>
<dbReference type="Gene3D" id="2.40.420.20">
    <property type="match status" value="1"/>
</dbReference>
<evidence type="ECO:0000256" key="1">
    <source>
        <dbReference type="ARBA" id="ARBA00004196"/>
    </source>
</evidence>
<dbReference type="InterPro" id="IPR058625">
    <property type="entry name" value="MdtA-like_BSH"/>
</dbReference>
<evidence type="ECO:0000256" key="2">
    <source>
        <dbReference type="ARBA" id="ARBA00009477"/>
    </source>
</evidence>
<keyword evidence="5" id="KW-0732">Signal</keyword>
<dbReference type="NCBIfam" id="TIGR01730">
    <property type="entry name" value="RND_mfp"/>
    <property type="match status" value="1"/>
</dbReference>
<proteinExistence type="inferred from homology"/>
<name>A0A432Z7U2_9GAMM</name>
<dbReference type="InterPro" id="IPR006143">
    <property type="entry name" value="RND_pump_MFP"/>
</dbReference>
<dbReference type="Proteomes" id="UP000287022">
    <property type="component" value="Unassembled WGS sequence"/>
</dbReference>
<reference evidence="10" key="1">
    <citation type="journal article" date="2018" name="Front. Microbiol.">
        <title>Genome-Based Analysis Reveals the Taxonomy and Diversity of the Family Idiomarinaceae.</title>
        <authorList>
            <person name="Liu Y."/>
            <person name="Lai Q."/>
            <person name="Shao Z."/>
        </authorList>
    </citation>
    <scope>NUCLEOTIDE SEQUENCE [LARGE SCALE GENOMIC DNA]</scope>
    <source>
        <strain evidence="10">c121</strain>
    </source>
</reference>
<dbReference type="Gene3D" id="2.40.30.170">
    <property type="match status" value="1"/>
</dbReference>
<dbReference type="Gene3D" id="1.10.287.470">
    <property type="entry name" value="Helix hairpin bin"/>
    <property type="match status" value="1"/>
</dbReference>